<dbReference type="Gene3D" id="2.160.20.20">
    <property type="match status" value="1"/>
</dbReference>
<dbReference type="PANTHER" id="PTHR12338:SF5">
    <property type="entry name" value="ANTIGEN 43-RELATED"/>
    <property type="match status" value="1"/>
</dbReference>
<evidence type="ECO:0000313" key="4">
    <source>
        <dbReference type="EMBL" id="PAV97799.1"/>
    </source>
</evidence>
<reference evidence="4 5" key="1">
    <citation type="submission" date="2017-08" db="EMBL/GenBank/DDBJ databases">
        <title>Draft Genome Sequence of Hafnia alvei CITHA-6 Isolated from Raw Bovine Milk.</title>
        <authorList>
            <person name="Culligan E.P."/>
            <person name="Mcsweeney A."/>
            <person name="O'Doherty C."/>
            <person name="Gleeson E."/>
            <person name="O'Riordan D."/>
            <person name="Sleator R.D."/>
        </authorList>
    </citation>
    <scope>NUCLEOTIDE SEQUENCE [LARGE SCALE GENOMIC DNA]</scope>
    <source>
        <strain evidence="4 5">CITHA-6</strain>
    </source>
</reference>
<dbReference type="PROSITE" id="PS51208">
    <property type="entry name" value="AUTOTRANSPORTER"/>
    <property type="match status" value="1"/>
</dbReference>
<dbReference type="InterPro" id="IPR036709">
    <property type="entry name" value="Autotransporte_beta_dom_sf"/>
</dbReference>
<evidence type="ECO:0000313" key="5">
    <source>
        <dbReference type="Proteomes" id="UP000218796"/>
    </source>
</evidence>
<evidence type="ECO:0000259" key="3">
    <source>
        <dbReference type="PROSITE" id="PS51208"/>
    </source>
</evidence>
<protein>
    <submittedName>
        <fullName evidence="4">Outer membrane autotransporter barrel domain-containing protein</fullName>
    </submittedName>
</protein>
<dbReference type="SUPFAM" id="SSF103515">
    <property type="entry name" value="Autotransporter"/>
    <property type="match status" value="1"/>
</dbReference>
<dbReference type="Pfam" id="PF03797">
    <property type="entry name" value="Autotransporter"/>
    <property type="match status" value="1"/>
</dbReference>
<keyword evidence="5" id="KW-1185">Reference proteome</keyword>
<dbReference type="Gene3D" id="2.40.128.130">
    <property type="entry name" value="Autotransporter beta-domain"/>
    <property type="match status" value="1"/>
</dbReference>
<organism evidence="4 5">
    <name type="scientific">Hafnia paralvei</name>
    <dbReference type="NCBI Taxonomy" id="546367"/>
    <lineage>
        <taxon>Bacteria</taxon>
        <taxon>Pseudomonadati</taxon>
        <taxon>Pseudomonadota</taxon>
        <taxon>Gammaproteobacteria</taxon>
        <taxon>Enterobacterales</taxon>
        <taxon>Hafniaceae</taxon>
        <taxon>Hafnia</taxon>
    </lineage>
</organism>
<dbReference type="InterPro" id="IPR011050">
    <property type="entry name" value="Pectin_lyase_fold/virulence"/>
</dbReference>
<dbReference type="InterPro" id="IPR050909">
    <property type="entry name" value="Bact_Autotransporter_VF"/>
</dbReference>
<feature type="domain" description="Autotransporter" evidence="3">
    <location>
        <begin position="795"/>
        <end position="1083"/>
    </location>
</feature>
<proteinExistence type="predicted"/>
<evidence type="ECO:0000256" key="1">
    <source>
        <dbReference type="ARBA" id="ARBA00022729"/>
    </source>
</evidence>
<dbReference type="InterPro" id="IPR043990">
    <property type="entry name" value="AC_1"/>
</dbReference>
<dbReference type="RefSeq" id="WP_039186918.1">
    <property type="nucleotide sequence ID" value="NZ_CAUFSP010000008.1"/>
</dbReference>
<name>A0A2A2MGZ1_9GAMM</name>
<gene>
    <name evidence="4" type="ORF">CJD50_08020</name>
</gene>
<dbReference type="CDD" id="cd01344">
    <property type="entry name" value="PL2_Passenger_AT"/>
    <property type="match status" value="1"/>
</dbReference>
<dbReference type="Proteomes" id="UP000218796">
    <property type="component" value="Unassembled WGS sequence"/>
</dbReference>
<feature type="compositionally biased region" description="Pro residues" evidence="2">
    <location>
        <begin position="719"/>
        <end position="757"/>
    </location>
</feature>
<dbReference type="NCBIfam" id="TIGR01414">
    <property type="entry name" value="autotrans_barl"/>
    <property type="match status" value="1"/>
</dbReference>
<dbReference type="GO" id="GO:0019867">
    <property type="term" value="C:outer membrane"/>
    <property type="evidence" value="ECO:0007669"/>
    <property type="project" value="InterPro"/>
</dbReference>
<sequence length="1084" mass="114767">MAANAVYYNDSSTLSSGTWSGKNNGNIIGGGDGNSGHLNLSGTSEYSDISAVGFDGAIGTLTINESSKSTGDINLFKVGSATASELSSNTDGTLNIVGPSTGNINFLGLRIGDTSVYDRYTVRDKSVTGAVNILDGATVNIGATSQSSWDASNNVMWIGSGNAANTGILNISGEGSSLSLINKKIEESSYYDDSMVNGDAYLGYLGHAVVNVTNGGTFTAGRIVASFLRKSDIADNLAKLSTTDITVNGKNSKIVVQSLMALASNVGGRIYDIDFSDSLQGVGKATLTVEDGGEVNFEGKSYIADDGYEVATSGLFLASDQKSDATVNLNHGGTISISNSVLSSEEDGIIAGLGKYAFNLNGGTLRVNSCKYCDNQLTTSVDMNVLSVSFLEADENKSMSLKGNLIGAGGIVKNGTGAVILSGKNNYLGGTRVEAGELRSENDDAFVNNTAYIINGGMLNQNSHDLVMSSLSGAGGIANVTDASLIINQNNNSYFAGEFTGSGTIEKIGNAQLALSGDSSKFSGITTVSAGNLDSTKALGGHIIVKKDALLSATGLLGATDVLSGANLIVGSLYQGNSPKISALTIDGSIKNTGNVFIGGLDNNRQSMVGNRLIVNGDYHGGGSLYFNTVLGDDNSQTDHLSIAGDTNGNTTVYVKNVGGNGDYTQKGIELINVLGESNGNFVQGSRIVAGSYDYFLQRGNHGNGTDEKSWYLTNFKPAPIPEPKPDPEPIPDPEPVPDPKPTPEPEPGPQPRPKPTVRPEAGGYAHNIAAANSLFILRLHDRLGETYYTDVFTGEQKVTSMWMRHAAGHTQSRDSSGQLQTQANRYVMQLGGDIAQWSRDESDRWHLGLMAGYGNSHNNTRSSVTNYRADSSISGYSLGAYGTWQQDEGENTGAYVDTWALYNWFNNKVKGEDLSGESYQSKGWTASVETGYTYKLNEFTGSHGSLNSWFIQPQAQIVWMGVTADSHTESNGTPVSSYGDGNLLTRLGIRSFMKGHHKMDDNKGNEFEPFIEVNWLHNTKSFGTKMGDTKIEQAGTKNIGEIKVGVESQIKTSLNLWGNIAAQVGDQGYNDSLFMVGIKYNFK</sequence>
<dbReference type="SUPFAM" id="SSF51126">
    <property type="entry name" value="Pectin lyase-like"/>
    <property type="match status" value="1"/>
</dbReference>
<dbReference type="InterPro" id="IPR012332">
    <property type="entry name" value="Autotransporter_pectin_lyase_C"/>
</dbReference>
<dbReference type="Pfam" id="PF18883">
    <property type="entry name" value="AC_1"/>
    <property type="match status" value="1"/>
</dbReference>
<comment type="caution">
    <text evidence="4">The sequence shown here is derived from an EMBL/GenBank/DDBJ whole genome shotgun (WGS) entry which is preliminary data.</text>
</comment>
<dbReference type="InterPro" id="IPR013425">
    <property type="entry name" value="Autotrns_rpt"/>
</dbReference>
<dbReference type="InterPro" id="IPR006315">
    <property type="entry name" value="OM_autotransptr_brl_dom"/>
</dbReference>
<evidence type="ECO:0000256" key="2">
    <source>
        <dbReference type="SAM" id="MobiDB-lite"/>
    </source>
</evidence>
<feature type="region of interest" description="Disordered" evidence="2">
    <location>
        <begin position="707"/>
        <end position="762"/>
    </location>
</feature>
<dbReference type="OrthoDB" id="6053567at2"/>
<dbReference type="NCBIfam" id="TIGR02601">
    <property type="entry name" value="autotrns_rpt"/>
    <property type="match status" value="1"/>
</dbReference>
<keyword evidence="1" id="KW-0732">Signal</keyword>
<dbReference type="Pfam" id="PF12951">
    <property type="entry name" value="PATR"/>
    <property type="match status" value="2"/>
</dbReference>
<dbReference type="SMART" id="SM00869">
    <property type="entry name" value="Autotransporter"/>
    <property type="match status" value="1"/>
</dbReference>
<accession>A0A2A2MGZ1</accession>
<dbReference type="InterPro" id="IPR005546">
    <property type="entry name" value="Autotransporte_beta"/>
</dbReference>
<dbReference type="EMBL" id="NQMS01000002">
    <property type="protein sequence ID" value="PAV97799.1"/>
    <property type="molecule type" value="Genomic_DNA"/>
</dbReference>
<dbReference type="PANTHER" id="PTHR12338">
    <property type="entry name" value="AUTOTRANSPORTER"/>
    <property type="match status" value="1"/>
</dbReference>
<dbReference type="AlphaFoldDB" id="A0A2A2MGZ1"/>